<evidence type="ECO:0000256" key="7">
    <source>
        <dbReference type="ARBA" id="ARBA00023034"/>
    </source>
</evidence>
<dbReference type="SMART" id="SM00758">
    <property type="entry name" value="PA14"/>
    <property type="match status" value="1"/>
</dbReference>
<evidence type="ECO:0000256" key="4">
    <source>
        <dbReference type="ARBA" id="ARBA00022692"/>
    </source>
</evidence>
<dbReference type="InterPro" id="IPR051227">
    <property type="entry name" value="CS_glycosyltransferase"/>
</dbReference>
<organism evidence="13 14">
    <name type="scientific">Chaetorhynchus papuensis</name>
    <name type="common">pygmy drongo</name>
    <dbReference type="NCBI Taxonomy" id="254446"/>
    <lineage>
        <taxon>Eukaryota</taxon>
        <taxon>Metazoa</taxon>
        <taxon>Chordata</taxon>
        <taxon>Craniata</taxon>
        <taxon>Vertebrata</taxon>
        <taxon>Euteleostomi</taxon>
        <taxon>Archelosauria</taxon>
        <taxon>Archosauria</taxon>
        <taxon>Dinosauria</taxon>
        <taxon>Saurischia</taxon>
        <taxon>Theropoda</taxon>
        <taxon>Coelurosauria</taxon>
        <taxon>Aves</taxon>
        <taxon>Neognathae</taxon>
        <taxon>Neoaves</taxon>
        <taxon>Telluraves</taxon>
        <taxon>Australaves</taxon>
        <taxon>Passeriformes</taxon>
        <taxon>Rhipiduridae</taxon>
        <taxon>Chaetorhynchus</taxon>
    </lineage>
</organism>
<keyword evidence="7 10" id="KW-0333">Golgi apparatus</keyword>
<evidence type="ECO:0000256" key="3">
    <source>
        <dbReference type="ARBA" id="ARBA00022679"/>
    </source>
</evidence>
<evidence type="ECO:0000256" key="9">
    <source>
        <dbReference type="ARBA" id="ARBA00052364"/>
    </source>
</evidence>
<evidence type="ECO:0000256" key="2">
    <source>
        <dbReference type="ARBA" id="ARBA00009239"/>
    </source>
</evidence>
<dbReference type="PANTHER" id="PTHR12369:SF15">
    <property type="entry name" value="BETA-1,4-N-ACETYLGALACTOSAMINYLTRANSFERASE 3"/>
    <property type="match status" value="1"/>
</dbReference>
<dbReference type="InterPro" id="IPR029044">
    <property type="entry name" value="Nucleotide-diphossugar_trans"/>
</dbReference>
<dbReference type="Pfam" id="PF05679">
    <property type="entry name" value="CHGN"/>
    <property type="match status" value="1"/>
</dbReference>
<feature type="domain" description="PA14" evidence="12">
    <location>
        <begin position="61"/>
        <end position="223"/>
    </location>
</feature>
<dbReference type="InterPro" id="IPR011658">
    <property type="entry name" value="PA14_dom"/>
</dbReference>
<dbReference type="Proteomes" id="UP000541605">
    <property type="component" value="Unassembled WGS sequence"/>
</dbReference>
<dbReference type="InterPro" id="IPR037524">
    <property type="entry name" value="PA14/GLEYA"/>
</dbReference>
<dbReference type="EMBL" id="VWYX01000074">
    <property type="protein sequence ID" value="NXD90721.1"/>
    <property type="molecule type" value="Genomic_DNA"/>
</dbReference>
<feature type="region of interest" description="Disordered" evidence="11">
    <location>
        <begin position="359"/>
        <end position="419"/>
    </location>
</feature>
<comment type="catalytic activity">
    <reaction evidence="9 10">
        <text>an N-acetyl-beta-D-glucosaminyl derivative + UDP-N-acetyl-alpha-D-galactosamine = an N-acetyl-beta-D-galactosaminyl-(1-&gt;4)-N-acetyl-beta-D-glucosaminyl derivative + UDP + H(+)</text>
        <dbReference type="Rhea" id="RHEA:20493"/>
        <dbReference type="ChEBI" id="CHEBI:15378"/>
        <dbReference type="ChEBI" id="CHEBI:58223"/>
        <dbReference type="ChEBI" id="CHEBI:61631"/>
        <dbReference type="ChEBI" id="CHEBI:67138"/>
        <dbReference type="ChEBI" id="CHEBI:138027"/>
        <dbReference type="EC" id="2.4.1.244"/>
    </reaction>
</comment>
<comment type="caution">
    <text evidence="13">The sequence shown here is derived from an EMBL/GenBank/DDBJ whole genome shotgun (WGS) entry which is preliminary data.</text>
</comment>
<feature type="compositionally biased region" description="Basic and acidic residues" evidence="11">
    <location>
        <begin position="251"/>
        <end position="265"/>
    </location>
</feature>
<evidence type="ECO:0000256" key="6">
    <source>
        <dbReference type="ARBA" id="ARBA00022989"/>
    </source>
</evidence>
<comment type="subcellular location">
    <subcellularLocation>
        <location evidence="1 10">Golgi apparatus</location>
        <location evidence="1 10">Golgi stack membrane</location>
        <topology evidence="1 10">Single-pass type II membrane protein</topology>
    </subcellularLocation>
</comment>
<keyword evidence="14" id="KW-1185">Reference proteome</keyword>
<evidence type="ECO:0000256" key="5">
    <source>
        <dbReference type="ARBA" id="ARBA00022968"/>
    </source>
</evidence>
<dbReference type="SUPFAM" id="SSF53448">
    <property type="entry name" value="Nucleotide-diphospho-sugar transferases"/>
    <property type="match status" value="1"/>
</dbReference>
<proteinExistence type="inferred from homology"/>
<dbReference type="Gene3D" id="3.90.550.10">
    <property type="entry name" value="Spore Coat Polysaccharide Biosynthesis Protein SpsA, Chain A"/>
    <property type="match status" value="1"/>
</dbReference>
<evidence type="ECO:0000313" key="13">
    <source>
        <dbReference type="EMBL" id="NXD90721.1"/>
    </source>
</evidence>
<comment type="function">
    <text evidence="10">Transfers N-acetylgalactosamine (GalNAc) from UDP-GalNAc to N-acetylglucosamine-beta-benzyl with a beta-1,4-linkage to form N,N'-diacetyllactosediamine, GalNAc-beta-1,4-GlcNAc structures in N-linked glycans and probably O-linked glycans.</text>
</comment>
<feature type="region of interest" description="Disordered" evidence="11">
    <location>
        <begin position="246"/>
        <end position="265"/>
    </location>
</feature>
<dbReference type="GO" id="GO:0032580">
    <property type="term" value="C:Golgi cisterna membrane"/>
    <property type="evidence" value="ECO:0007669"/>
    <property type="project" value="UniProtKB-SubCell"/>
</dbReference>
<dbReference type="Pfam" id="PF07691">
    <property type="entry name" value="PA14"/>
    <property type="match status" value="1"/>
</dbReference>
<feature type="compositionally biased region" description="Basic and acidic residues" evidence="11">
    <location>
        <begin position="359"/>
        <end position="368"/>
    </location>
</feature>
<feature type="compositionally biased region" description="Polar residues" evidence="11">
    <location>
        <begin position="509"/>
        <end position="527"/>
    </location>
</feature>
<name>A0A7K8IFG5_9PASS</name>
<protein>
    <recommendedName>
        <fullName evidence="10">Beta-1,4-N-acetylgalactosaminyltransferase</fullName>
        <ecNumber evidence="10">2.4.1.244</ecNumber>
    </recommendedName>
</protein>
<dbReference type="FunFam" id="3.90.550.10:FF:000063">
    <property type="entry name" value="Beta-1,4-N-acetylgalactosaminyltransferase"/>
    <property type="match status" value="1"/>
</dbReference>
<keyword evidence="3 10" id="KW-0808">Transferase</keyword>
<feature type="non-terminal residue" evidence="13">
    <location>
        <position position="1"/>
    </location>
</feature>
<keyword evidence="8" id="KW-0472">Membrane</keyword>
<evidence type="ECO:0000256" key="1">
    <source>
        <dbReference type="ARBA" id="ARBA00004447"/>
    </source>
</evidence>
<dbReference type="GO" id="GO:0033842">
    <property type="term" value="F:N-acetyl-beta-glucosaminyl-derivative 4-beta-N-acetylgalactosaminyltransferase activity"/>
    <property type="evidence" value="ECO:0007669"/>
    <property type="project" value="UniProtKB-EC"/>
</dbReference>
<dbReference type="PANTHER" id="PTHR12369">
    <property type="entry name" value="CHONDROITIN SYNTHASE"/>
    <property type="match status" value="1"/>
</dbReference>
<feature type="compositionally biased region" description="Acidic residues" evidence="11">
    <location>
        <begin position="557"/>
        <end position="574"/>
    </location>
</feature>
<accession>A0A7K8IFG5</accession>
<evidence type="ECO:0000256" key="10">
    <source>
        <dbReference type="RuleBase" id="RU364016"/>
    </source>
</evidence>
<dbReference type="InterPro" id="IPR008428">
    <property type="entry name" value="Chond_GalNAc"/>
</dbReference>
<evidence type="ECO:0000259" key="12">
    <source>
        <dbReference type="PROSITE" id="PS51820"/>
    </source>
</evidence>
<evidence type="ECO:0000256" key="11">
    <source>
        <dbReference type="SAM" id="MobiDB-lite"/>
    </source>
</evidence>
<keyword evidence="6" id="KW-1133">Transmembrane helix</keyword>
<feature type="non-terminal residue" evidence="13">
    <location>
        <position position="946"/>
    </location>
</feature>
<feature type="region of interest" description="Disordered" evidence="11">
    <location>
        <begin position="465"/>
        <end position="574"/>
    </location>
</feature>
<reference evidence="13 14" key="1">
    <citation type="submission" date="2019-09" db="EMBL/GenBank/DDBJ databases">
        <title>Bird 10,000 Genomes (B10K) Project - Family phase.</title>
        <authorList>
            <person name="Zhang G."/>
        </authorList>
    </citation>
    <scope>NUCLEOTIDE SEQUENCE [LARGE SCALE GENOMIC DNA]</scope>
    <source>
        <strain evidence="13">B10K-CU-031-19</strain>
        <tissue evidence="13">Muscle</tissue>
    </source>
</reference>
<gene>
    <name evidence="13" type="primary">B4galnt3</name>
    <name evidence="13" type="ORF">CHAPAP_R01502</name>
</gene>
<comment type="similarity">
    <text evidence="2 10">Belongs to the chondroitin N-acetylgalactosaminyltransferase family.</text>
</comment>
<evidence type="ECO:0000256" key="8">
    <source>
        <dbReference type="ARBA" id="ARBA00023136"/>
    </source>
</evidence>
<dbReference type="EC" id="2.4.1.244" evidence="10"/>
<evidence type="ECO:0000313" key="14">
    <source>
        <dbReference type="Proteomes" id="UP000541605"/>
    </source>
</evidence>
<keyword evidence="5 10" id="KW-0735">Signal-anchor</keyword>
<dbReference type="AlphaFoldDB" id="A0A7K8IFG5"/>
<sequence>GYESWRELAKVLSDTSAPGGATSLQPDYPQELGHQIQELQRGGRNKSNYAPVDNPVPWRPEFQGQANLHVFEDWCGSSIEQLRRNLHFPLYPHTRTMLKKLAVSPKWTNYGLRIFGYLHPFTDGEFQFAIAADDNAEFWLSPDEKPSGLQLLASVGKTGKEWTAPGEFGKFHSQKSNMVRLSAAGRYYFEVLHKQDDRGTDHVEVAWRLNDPEAKFKVIDSQYLSLFANETLLKMDEVGHIPQTLASRRSRAADGSRAHPADMLKPDPRDTLYEVPLLSKSRVRRALPDCPYKPSYLVNGFPLQRYQGLQFVHLSFVYPNDYSRLSHMEKDNKCFYQENPYNLERFGFYKYMKMDRPEKSLDSGEKTEQPGSQEGNLDDLQYEEQDVESTSAPERPGTGRAEAAGHAPSSVLGSDNIPEDYSLRERRRLLSLMGGNAGEDIQRRRTKRSGVKSAVLASTNQSLSLTGLEGNPVTKRPRLKAGVKDNSRSPPQQARAVQGRVPVRRANPPSRTQPGLPQWLSQVQSDIAEQKAANKGGVGEGEAQVASPVKGKSGGAAEEEEEEVDGEAEEEDEEDFDYVPVFDQAVNWEQTFSMSNLDFHMLRTDWIDLKCNTSGNLLLREREALEVTRVFLRKLNQRSKGRFQLQRIVNVEKRQDRVRGSRYLLELELREQGGRPLRLSEYVFARGWHGGDDEEEEDERKMRNLAWGRRRHLMAAANEPELCWPQGFSWNHRAVVHFVVPVKNQARWVLQFISDMEELFRVTKDPYFSVIITDYSSDDMDVEKALKRSTLHSYRYLKLTGNFERSAGLQAGIDLVTDPHSIVFLCDLHIHFPAGVIDSIRKHCVEGKMAFAPMVMRLHCGMSPQWPDGYWEVNGFGLLGIYKSDLDKIGGMNTKEFRDRWGGEDWELLDRILQAGLEVERLSLRNFFHWFHSKRGMWNRRQLKTP</sequence>
<feature type="compositionally biased region" description="Acidic residues" evidence="11">
    <location>
        <begin position="376"/>
        <end position="387"/>
    </location>
</feature>
<keyword evidence="4" id="KW-0812">Transmembrane</keyword>
<dbReference type="PROSITE" id="PS51820">
    <property type="entry name" value="PA14"/>
    <property type="match status" value="1"/>
</dbReference>